<name>A0A9N8CNC8_9ENTR</name>
<dbReference type="EMBL" id="CAHPQX010000009">
    <property type="protein sequence ID" value="CAB5549123.1"/>
    <property type="molecule type" value="Genomic_DNA"/>
</dbReference>
<evidence type="ECO:0000313" key="3">
    <source>
        <dbReference type="Proteomes" id="UP000834503"/>
    </source>
</evidence>
<organism evidence="1 3">
    <name type="scientific">Citrobacter werkmanii</name>
    <dbReference type="NCBI Taxonomy" id="67827"/>
    <lineage>
        <taxon>Bacteria</taxon>
        <taxon>Pseudomonadati</taxon>
        <taxon>Pseudomonadota</taxon>
        <taxon>Gammaproteobacteria</taxon>
        <taxon>Enterobacterales</taxon>
        <taxon>Enterobacteriaceae</taxon>
        <taxon>Citrobacter</taxon>
        <taxon>Citrobacter freundii complex</taxon>
    </lineage>
</organism>
<gene>
    <name evidence="1" type="ORF">GHA_02325</name>
    <name evidence="2" type="ORF">TML_02537</name>
</gene>
<keyword evidence="4" id="KW-1185">Reference proteome</keyword>
<proteinExistence type="predicted"/>
<dbReference type="Proteomes" id="UP000837205">
    <property type="component" value="Unassembled WGS sequence"/>
</dbReference>
<dbReference type="SUPFAM" id="SSF53756">
    <property type="entry name" value="UDP-Glycosyltransferase/glycogen phosphorylase"/>
    <property type="match status" value="1"/>
</dbReference>
<reference evidence="1" key="1">
    <citation type="submission" date="2020-05" db="EMBL/GenBank/DDBJ databases">
        <authorList>
            <person name="Delgado-Blas J."/>
        </authorList>
    </citation>
    <scope>NUCLEOTIDE SEQUENCE</scope>
    <source>
        <strain evidence="1">BB1459</strain>
        <strain evidence="2">BB1480</strain>
    </source>
</reference>
<dbReference type="Proteomes" id="UP000834503">
    <property type="component" value="Unassembled WGS sequence"/>
</dbReference>
<evidence type="ECO:0008006" key="5">
    <source>
        <dbReference type="Google" id="ProtNLM"/>
    </source>
</evidence>
<dbReference type="Gene3D" id="3.40.50.2000">
    <property type="entry name" value="Glycogen Phosphorylase B"/>
    <property type="match status" value="1"/>
</dbReference>
<accession>A0A9N8CNC8</accession>
<comment type="caution">
    <text evidence="1">The sequence shown here is derived from an EMBL/GenBank/DDBJ whole genome shotgun (WGS) entry which is preliminary data.</text>
</comment>
<protein>
    <recommendedName>
        <fullName evidence="5">Glycosyltransferase family 9 protein</fullName>
    </recommendedName>
</protein>
<dbReference type="EMBL" id="CAIIUA010000001">
    <property type="protein sequence ID" value="CAC9203621.1"/>
    <property type="molecule type" value="Genomic_DNA"/>
</dbReference>
<evidence type="ECO:0000313" key="1">
    <source>
        <dbReference type="EMBL" id="CAB5549123.1"/>
    </source>
</evidence>
<dbReference type="AlphaFoldDB" id="A0A9N8CNC8"/>
<evidence type="ECO:0000313" key="2">
    <source>
        <dbReference type="EMBL" id="CAC9203621.1"/>
    </source>
</evidence>
<sequence>MPEKLYFDGMHGIGDNINQRCFVKALVEKGHEIWLKTPLPEIYVDIPNVHFVHSNSPLRTQQKSEQHSLIQFESEPPGIPRSRIFYGNGHLQQGSIFAAMEQQFGTRPARLDLPRYKPAKIHTPDGKPVAVIRPTTERTEWHNASRGPLNQYIDDVSRQLAIRGFHVISVADVQEGKEWIPDGEPFAHQKFHNGELTIWQMLALVESADIVLTGPCVIMHAALAYERPMICLGGGNGGNNHHLKVTDPRCMDLSRALFIYPDNYCCCQEMLHNCDKVISRLQEKVHGFIENTYNAVRSRRAA</sequence>
<evidence type="ECO:0000313" key="4">
    <source>
        <dbReference type="Proteomes" id="UP000837205"/>
    </source>
</evidence>
<dbReference type="RefSeq" id="WP_239181655.1">
    <property type="nucleotide sequence ID" value="NZ_CAHPQT010000015.1"/>
</dbReference>